<feature type="transmembrane region" description="Helical" evidence="2">
    <location>
        <begin position="95"/>
        <end position="120"/>
    </location>
</feature>
<feature type="region of interest" description="Disordered" evidence="1">
    <location>
        <begin position="1"/>
        <end position="89"/>
    </location>
</feature>
<organism evidence="3 4">
    <name type="scientific">Cryptosporangium aurantiacum</name>
    <dbReference type="NCBI Taxonomy" id="134849"/>
    <lineage>
        <taxon>Bacteria</taxon>
        <taxon>Bacillati</taxon>
        <taxon>Actinomycetota</taxon>
        <taxon>Actinomycetes</taxon>
        <taxon>Cryptosporangiales</taxon>
        <taxon>Cryptosporangiaceae</taxon>
        <taxon>Cryptosporangium</taxon>
    </lineage>
</organism>
<sequence>MQPPTSGADPYYPSGQSAYPASGVPASGAPASPSSGYAPTSSFPAAGYPSYQETPGYSTTPLPPPPPGGFAGAPGTYGAQPPGFPPPPAPPKRNLLPLILGIVVALIVVGAGCFGSGYLFGKNRGEAAADSGPRVAATPKTTTLGSASPTAEAPAAQDGVTGTWKGTYTCNQGETGLTLTIEGQDSALTATFEFYPTSSNPNVEKGSYKMGGNVTDGRLALIGTDWIEQPAGYEMVDLSSSDFSGTTMNGTIDGAPGCTTFSVTRS</sequence>
<keyword evidence="2" id="KW-0812">Transmembrane</keyword>
<evidence type="ECO:0000313" key="3">
    <source>
        <dbReference type="EMBL" id="SHN47088.1"/>
    </source>
</evidence>
<evidence type="ECO:0000256" key="2">
    <source>
        <dbReference type="SAM" id="Phobius"/>
    </source>
</evidence>
<feature type="compositionally biased region" description="Low complexity" evidence="1">
    <location>
        <begin position="17"/>
        <end position="42"/>
    </location>
</feature>
<gene>
    <name evidence="3" type="ORF">SAMN05443668_12044</name>
</gene>
<feature type="compositionally biased region" description="Polar residues" evidence="1">
    <location>
        <begin position="139"/>
        <end position="149"/>
    </location>
</feature>
<dbReference type="OrthoDB" id="1818119at2"/>
<dbReference type="RefSeq" id="WP_143175682.1">
    <property type="nucleotide sequence ID" value="NZ_FRCS01000020.1"/>
</dbReference>
<keyword evidence="2" id="KW-0472">Membrane</keyword>
<protein>
    <submittedName>
        <fullName evidence="3">Uncharacterized protein</fullName>
    </submittedName>
</protein>
<feature type="region of interest" description="Disordered" evidence="1">
    <location>
        <begin position="127"/>
        <end position="160"/>
    </location>
</feature>
<dbReference type="STRING" id="134849.SAMN05443668_12044"/>
<dbReference type="Proteomes" id="UP000184440">
    <property type="component" value="Unassembled WGS sequence"/>
</dbReference>
<dbReference type="AlphaFoldDB" id="A0A1M7RLX9"/>
<keyword evidence="4" id="KW-1185">Reference proteome</keyword>
<reference evidence="3 4" key="1">
    <citation type="submission" date="2016-11" db="EMBL/GenBank/DDBJ databases">
        <authorList>
            <person name="Jaros S."/>
            <person name="Januszkiewicz K."/>
            <person name="Wedrychowicz H."/>
        </authorList>
    </citation>
    <scope>NUCLEOTIDE SEQUENCE [LARGE SCALE GENOMIC DNA]</scope>
    <source>
        <strain evidence="3 4">DSM 46144</strain>
    </source>
</reference>
<dbReference type="EMBL" id="FRCS01000020">
    <property type="protein sequence ID" value="SHN47088.1"/>
    <property type="molecule type" value="Genomic_DNA"/>
</dbReference>
<accession>A0A1M7RLX9</accession>
<keyword evidence="2" id="KW-1133">Transmembrane helix</keyword>
<evidence type="ECO:0000313" key="4">
    <source>
        <dbReference type="Proteomes" id="UP000184440"/>
    </source>
</evidence>
<name>A0A1M7RLX9_9ACTN</name>
<proteinExistence type="predicted"/>
<evidence type="ECO:0000256" key="1">
    <source>
        <dbReference type="SAM" id="MobiDB-lite"/>
    </source>
</evidence>